<dbReference type="Proteomes" id="UP000245783">
    <property type="component" value="Unassembled WGS sequence"/>
</dbReference>
<organism evidence="2 3">
    <name type="scientific">Ceraceosorus guamensis</name>
    <dbReference type="NCBI Taxonomy" id="1522189"/>
    <lineage>
        <taxon>Eukaryota</taxon>
        <taxon>Fungi</taxon>
        <taxon>Dikarya</taxon>
        <taxon>Basidiomycota</taxon>
        <taxon>Ustilaginomycotina</taxon>
        <taxon>Exobasidiomycetes</taxon>
        <taxon>Ceraceosorales</taxon>
        <taxon>Ceraceosoraceae</taxon>
        <taxon>Ceraceosorus</taxon>
    </lineage>
</organism>
<name>A0A316W668_9BASI</name>
<dbReference type="STRING" id="1522189.A0A316W668"/>
<dbReference type="Pfam" id="PF04248">
    <property type="entry name" value="NTP_transf_9"/>
    <property type="match status" value="1"/>
</dbReference>
<protein>
    <recommendedName>
        <fullName evidence="1">DUF427 domain-containing protein</fullName>
    </recommendedName>
</protein>
<reference evidence="2 3" key="1">
    <citation type="journal article" date="2018" name="Mol. Biol. Evol.">
        <title>Broad Genomic Sampling Reveals a Smut Pathogenic Ancestry of the Fungal Clade Ustilaginomycotina.</title>
        <authorList>
            <person name="Kijpornyongpan T."/>
            <person name="Mondo S.J."/>
            <person name="Barry K."/>
            <person name="Sandor L."/>
            <person name="Lee J."/>
            <person name="Lipzen A."/>
            <person name="Pangilinan J."/>
            <person name="LaButti K."/>
            <person name="Hainaut M."/>
            <person name="Henrissat B."/>
            <person name="Grigoriev I.V."/>
            <person name="Spatafora J.W."/>
            <person name="Aime M.C."/>
        </authorList>
    </citation>
    <scope>NUCLEOTIDE SEQUENCE [LARGE SCALE GENOMIC DNA]</scope>
    <source>
        <strain evidence="2 3">MCA 4658</strain>
    </source>
</reference>
<dbReference type="InParanoid" id="A0A316W668"/>
<dbReference type="OrthoDB" id="18996at2759"/>
<evidence type="ECO:0000313" key="2">
    <source>
        <dbReference type="EMBL" id="PWN44588.1"/>
    </source>
</evidence>
<dbReference type="PANTHER" id="PTHR43058">
    <property type="entry name" value="SLR0655 PROTEIN"/>
    <property type="match status" value="1"/>
</dbReference>
<sequence length="195" mass="21329">MPPRPTENVWKYPRPPALQRTSARLRVIWRPATGPSAATTGGGGGGGGGEEVVLADTTQGWRVLETSHPPTYYFPPSSVRRDLLQDSSARRTMCEWKGQAKYHDVFSSKARIWSYPSATGKTGPTSDSQGFEDIKGHYCFYASSNTDPKTQGAWVCMVDDDVVQAQEGDFYGSWITPEITGGERGFKGAAGTWGW</sequence>
<feature type="domain" description="DUF427" evidence="1">
    <location>
        <begin position="51"/>
        <end position="142"/>
    </location>
</feature>
<dbReference type="InterPro" id="IPR038694">
    <property type="entry name" value="DUF427_sf"/>
</dbReference>
<dbReference type="RefSeq" id="XP_025371748.1">
    <property type="nucleotide sequence ID" value="XM_025513271.1"/>
</dbReference>
<dbReference type="EMBL" id="KZ819360">
    <property type="protein sequence ID" value="PWN44588.1"/>
    <property type="molecule type" value="Genomic_DNA"/>
</dbReference>
<evidence type="ECO:0000313" key="3">
    <source>
        <dbReference type="Proteomes" id="UP000245783"/>
    </source>
</evidence>
<keyword evidence="3" id="KW-1185">Reference proteome</keyword>
<dbReference type="Gene3D" id="2.170.150.40">
    <property type="entry name" value="Domain of unknown function (DUF427)"/>
    <property type="match status" value="1"/>
</dbReference>
<proteinExistence type="predicted"/>
<dbReference type="AlphaFoldDB" id="A0A316W668"/>
<accession>A0A316W668</accession>
<evidence type="ECO:0000259" key="1">
    <source>
        <dbReference type="Pfam" id="PF04248"/>
    </source>
</evidence>
<dbReference type="GeneID" id="37035141"/>
<dbReference type="InterPro" id="IPR007361">
    <property type="entry name" value="DUF427"/>
</dbReference>
<gene>
    <name evidence="2" type="ORF">IE81DRAFT_321212</name>
</gene>
<dbReference type="PANTHER" id="PTHR43058:SF1">
    <property type="entry name" value="DUF427 DOMAIN-CONTAINING PROTEIN"/>
    <property type="match status" value="1"/>
</dbReference>